<reference evidence="1 2" key="1">
    <citation type="submission" date="2009-04" db="EMBL/GenBank/DDBJ databases">
        <authorList>
            <person name="Weinstock G."/>
            <person name="Sodergren E."/>
            <person name="Clifton S."/>
            <person name="Fulton L."/>
            <person name="Fulton B."/>
            <person name="Courtney L."/>
            <person name="Fronick C."/>
            <person name="Harrison M."/>
            <person name="Strong C."/>
            <person name="Farmer C."/>
            <person name="Delahaunty K."/>
            <person name="Markovic C."/>
            <person name="Hall O."/>
            <person name="Minx P."/>
            <person name="Tomlinson C."/>
            <person name="Mitreva M."/>
            <person name="Nelson J."/>
            <person name="Hou S."/>
            <person name="Wollam A."/>
            <person name="Pepin K.H."/>
            <person name="Johnson M."/>
            <person name="Bhonagiri V."/>
            <person name="Nash W.E."/>
            <person name="Warren W."/>
            <person name="Chinwalla A."/>
            <person name="Mardis E.R."/>
            <person name="Wilson R.K."/>
        </authorList>
    </citation>
    <scope>NUCLEOTIDE SEQUENCE [LARGE SCALE GENOMIC DNA]</scope>
    <source>
        <strain evidence="1 2">DSM 13280</strain>
    </source>
</reference>
<protein>
    <submittedName>
        <fullName evidence="1">Uncharacterized protein</fullName>
    </submittedName>
</protein>
<organism evidence="1 2">
    <name type="scientific">Collinsella intestinalis DSM 13280</name>
    <dbReference type="NCBI Taxonomy" id="521003"/>
    <lineage>
        <taxon>Bacteria</taxon>
        <taxon>Bacillati</taxon>
        <taxon>Actinomycetota</taxon>
        <taxon>Coriobacteriia</taxon>
        <taxon>Coriobacteriales</taxon>
        <taxon>Coriobacteriaceae</taxon>
        <taxon>Collinsella</taxon>
    </lineage>
</organism>
<dbReference type="Proteomes" id="UP000003295">
    <property type="component" value="Unassembled WGS sequence"/>
</dbReference>
<dbReference type="EMBL" id="ABXH02000015">
    <property type="protein sequence ID" value="EEP44498.1"/>
    <property type="molecule type" value="Genomic_DNA"/>
</dbReference>
<name>C4F9X0_9ACTN</name>
<sequence length="41" mass="4925">MIPRQRSPNRVRPYILVAKCQAVTEWHFTTVFQPNCPQKWP</sequence>
<dbReference type="STRING" id="521003.COLINT_02853"/>
<dbReference type="AlphaFoldDB" id="C4F9X0"/>
<proteinExistence type="predicted"/>
<gene>
    <name evidence="1" type="ORF">COLINT_02853</name>
</gene>
<comment type="caution">
    <text evidence="1">The sequence shown here is derived from an EMBL/GenBank/DDBJ whole genome shotgun (WGS) entry which is preliminary data.</text>
</comment>
<accession>C4F9X0</accession>
<evidence type="ECO:0000313" key="1">
    <source>
        <dbReference type="EMBL" id="EEP44498.1"/>
    </source>
</evidence>
<evidence type="ECO:0000313" key="2">
    <source>
        <dbReference type="Proteomes" id="UP000003295"/>
    </source>
</evidence>
<dbReference type="HOGENOM" id="CLU_3268541_0_0_11"/>